<reference evidence="2 3" key="1">
    <citation type="journal article" date="2003" name="Int. J. Syst. Evol. Microbiol.">
        <title>Towards a standardized format for the description of a novel species (of an established genus): Ochrobactrum gallinifaecis sp. nov.</title>
        <authorList>
            <person name="Kampfer P."/>
            <person name="Buczolits S."/>
            <person name="Albrecht A."/>
            <person name="Busse H.J."/>
            <person name="Stackebrandt E."/>
        </authorList>
    </citation>
    <scope>NUCLEOTIDE SEQUENCE [LARGE SCALE GENOMIC DNA]</scope>
    <source>
        <strain evidence="2 3">ISO 196</strain>
    </source>
</reference>
<dbReference type="AlphaFoldDB" id="A0A502BHR3"/>
<dbReference type="SMART" id="SM00886">
    <property type="entry name" value="Dabb"/>
    <property type="match status" value="1"/>
</dbReference>
<dbReference type="PROSITE" id="PS51502">
    <property type="entry name" value="S_R_A_B_BARREL"/>
    <property type="match status" value="1"/>
</dbReference>
<feature type="domain" description="Stress-response A/B barrel" evidence="1">
    <location>
        <begin position="28"/>
        <end position="140"/>
    </location>
</feature>
<organism evidence="2 3">
    <name type="scientific">Brucella gallinifaecis</name>
    <dbReference type="NCBI Taxonomy" id="215590"/>
    <lineage>
        <taxon>Bacteria</taxon>
        <taxon>Pseudomonadati</taxon>
        <taxon>Pseudomonadota</taxon>
        <taxon>Alphaproteobacteria</taxon>
        <taxon>Hyphomicrobiales</taxon>
        <taxon>Brucellaceae</taxon>
        <taxon>Brucella/Ochrobactrum group</taxon>
        <taxon>Brucella</taxon>
    </lineage>
</organism>
<keyword evidence="3" id="KW-1185">Reference proteome</keyword>
<dbReference type="InterPro" id="IPR011008">
    <property type="entry name" value="Dimeric_a/b-barrel"/>
</dbReference>
<proteinExistence type="predicted"/>
<dbReference type="InterPro" id="IPR013097">
    <property type="entry name" value="Dabb"/>
</dbReference>
<protein>
    <submittedName>
        <fullName evidence="2">Dabb family protein</fullName>
    </submittedName>
</protein>
<dbReference type="SUPFAM" id="SSF54909">
    <property type="entry name" value="Dimeric alpha+beta barrel"/>
    <property type="match status" value="1"/>
</dbReference>
<dbReference type="Proteomes" id="UP000315388">
    <property type="component" value="Unassembled WGS sequence"/>
</dbReference>
<evidence type="ECO:0000259" key="1">
    <source>
        <dbReference type="PROSITE" id="PS51502"/>
    </source>
</evidence>
<sequence>MEKDMLHEEQQKVGLRAFTASEYKPGTIQHIVLFKYKKSVTSAQIQEVRRRFLALKTEAKRNGMPYIQQIEAGAQNSGEGADKGFQEGFIVTFLSEGDRNYYVGSPVVTDPKFYDQEHQKFKTFVGPLLANKDGVLVFDFTVRTK</sequence>
<dbReference type="EMBL" id="VEWJ01000029">
    <property type="protein sequence ID" value="TPF73880.1"/>
    <property type="molecule type" value="Genomic_DNA"/>
</dbReference>
<gene>
    <name evidence="2" type="ORF">FHY56_17545</name>
</gene>
<dbReference type="Gene3D" id="3.30.70.100">
    <property type="match status" value="1"/>
</dbReference>
<evidence type="ECO:0000313" key="2">
    <source>
        <dbReference type="EMBL" id="TPF73880.1"/>
    </source>
</evidence>
<evidence type="ECO:0000313" key="3">
    <source>
        <dbReference type="Proteomes" id="UP000315388"/>
    </source>
</evidence>
<accession>A0A502BHR3</accession>
<name>A0A502BHR3_9HYPH</name>
<dbReference type="Pfam" id="PF07876">
    <property type="entry name" value="Dabb"/>
    <property type="match status" value="1"/>
</dbReference>
<comment type="caution">
    <text evidence="2">The sequence shown here is derived from an EMBL/GenBank/DDBJ whole genome shotgun (WGS) entry which is preliminary data.</text>
</comment>
<dbReference type="OrthoDB" id="7282220at2"/>